<dbReference type="PANTHER" id="PTHR10743:SF0">
    <property type="entry name" value="PROTEIN RER1"/>
    <property type="match status" value="1"/>
</dbReference>
<gene>
    <name evidence="7" type="ORF">GIB67_039357</name>
</gene>
<dbReference type="OrthoDB" id="448250at2759"/>
<dbReference type="GO" id="GO:0005783">
    <property type="term" value="C:endoplasmic reticulum"/>
    <property type="evidence" value="ECO:0007669"/>
    <property type="project" value="GOC"/>
</dbReference>
<evidence type="ECO:0000256" key="1">
    <source>
        <dbReference type="ARBA" id="ARBA00004141"/>
    </source>
</evidence>
<keyword evidence="3 6" id="KW-0812">Transmembrane</keyword>
<dbReference type="PANTHER" id="PTHR10743">
    <property type="entry name" value="PROTEIN RER1"/>
    <property type="match status" value="1"/>
</dbReference>
<comment type="similarity">
    <text evidence="2">Belongs to the RER1 family.</text>
</comment>
<name>A0A7J7LX95_9MAGN</name>
<dbReference type="EMBL" id="JACGCM010001933">
    <property type="protein sequence ID" value="KAF6147227.1"/>
    <property type="molecule type" value="Genomic_DNA"/>
</dbReference>
<evidence type="ECO:0000256" key="4">
    <source>
        <dbReference type="ARBA" id="ARBA00022989"/>
    </source>
</evidence>
<dbReference type="InterPro" id="IPR004932">
    <property type="entry name" value="Rer1"/>
</dbReference>
<reference evidence="7 8" key="1">
    <citation type="journal article" date="2020" name="IScience">
        <title>Genome Sequencing of the Endangered Kingdonia uniflora (Circaeasteraceae, Ranunculales) Reveals Potential Mechanisms of Evolutionary Specialization.</title>
        <authorList>
            <person name="Sun Y."/>
            <person name="Deng T."/>
            <person name="Zhang A."/>
            <person name="Moore M.J."/>
            <person name="Landis J.B."/>
            <person name="Lin N."/>
            <person name="Zhang H."/>
            <person name="Zhang X."/>
            <person name="Huang J."/>
            <person name="Zhang X."/>
            <person name="Sun H."/>
            <person name="Wang H."/>
        </authorList>
    </citation>
    <scope>NUCLEOTIDE SEQUENCE [LARGE SCALE GENOMIC DNA]</scope>
    <source>
        <strain evidence="7">TB1705</strain>
        <tissue evidence="7">Leaf</tissue>
    </source>
</reference>
<organism evidence="7 8">
    <name type="scientific">Kingdonia uniflora</name>
    <dbReference type="NCBI Taxonomy" id="39325"/>
    <lineage>
        <taxon>Eukaryota</taxon>
        <taxon>Viridiplantae</taxon>
        <taxon>Streptophyta</taxon>
        <taxon>Embryophyta</taxon>
        <taxon>Tracheophyta</taxon>
        <taxon>Spermatophyta</taxon>
        <taxon>Magnoliopsida</taxon>
        <taxon>Ranunculales</taxon>
        <taxon>Circaeasteraceae</taxon>
        <taxon>Kingdonia</taxon>
    </lineage>
</organism>
<dbReference type="AlphaFoldDB" id="A0A7J7LX95"/>
<sequence length="100" mass="11319">MEQAGGDDASAMTPAAKWRDDFSRKFQYYLDMSTPHTVERWLGTVVVASIYVLRVYFVQGFYIISYELGIYVLNLLIGFLSSKVDPELEALDETSLPIKG</sequence>
<evidence type="ECO:0008006" key="9">
    <source>
        <dbReference type="Google" id="ProtNLM"/>
    </source>
</evidence>
<proteinExistence type="inferred from homology"/>
<evidence type="ECO:0000256" key="6">
    <source>
        <dbReference type="SAM" id="Phobius"/>
    </source>
</evidence>
<evidence type="ECO:0000256" key="5">
    <source>
        <dbReference type="ARBA" id="ARBA00023136"/>
    </source>
</evidence>
<dbReference type="GO" id="GO:0000139">
    <property type="term" value="C:Golgi membrane"/>
    <property type="evidence" value="ECO:0007669"/>
    <property type="project" value="TreeGrafter"/>
</dbReference>
<evidence type="ECO:0000313" key="7">
    <source>
        <dbReference type="EMBL" id="KAF6147227.1"/>
    </source>
</evidence>
<dbReference type="GO" id="GO:0006621">
    <property type="term" value="P:protein retention in ER lumen"/>
    <property type="evidence" value="ECO:0007669"/>
    <property type="project" value="TreeGrafter"/>
</dbReference>
<keyword evidence="5 6" id="KW-0472">Membrane</keyword>
<comment type="subcellular location">
    <subcellularLocation>
        <location evidence="1">Membrane</location>
        <topology evidence="1">Multi-pass membrane protein</topology>
    </subcellularLocation>
</comment>
<dbReference type="GO" id="GO:0006890">
    <property type="term" value="P:retrograde vesicle-mediated transport, Golgi to endoplasmic reticulum"/>
    <property type="evidence" value="ECO:0007669"/>
    <property type="project" value="TreeGrafter"/>
</dbReference>
<accession>A0A7J7LX95</accession>
<dbReference type="Pfam" id="PF03248">
    <property type="entry name" value="Rer1"/>
    <property type="match status" value="1"/>
</dbReference>
<comment type="caution">
    <text evidence="7">The sequence shown here is derived from an EMBL/GenBank/DDBJ whole genome shotgun (WGS) entry which is preliminary data.</text>
</comment>
<feature type="transmembrane region" description="Helical" evidence="6">
    <location>
        <begin position="64"/>
        <end position="82"/>
    </location>
</feature>
<evidence type="ECO:0000256" key="2">
    <source>
        <dbReference type="ARBA" id="ARBA00006070"/>
    </source>
</evidence>
<protein>
    <recommendedName>
        <fullName evidence="9">Protein RER1</fullName>
    </recommendedName>
</protein>
<dbReference type="Proteomes" id="UP000541444">
    <property type="component" value="Unassembled WGS sequence"/>
</dbReference>
<evidence type="ECO:0000313" key="8">
    <source>
        <dbReference type="Proteomes" id="UP000541444"/>
    </source>
</evidence>
<keyword evidence="4 6" id="KW-1133">Transmembrane helix</keyword>
<evidence type="ECO:0000256" key="3">
    <source>
        <dbReference type="ARBA" id="ARBA00022692"/>
    </source>
</evidence>
<keyword evidence="8" id="KW-1185">Reference proteome</keyword>
<feature type="transmembrane region" description="Helical" evidence="6">
    <location>
        <begin position="40"/>
        <end position="57"/>
    </location>
</feature>